<evidence type="ECO:0000256" key="6">
    <source>
        <dbReference type="ARBA" id="ARBA00023132"/>
    </source>
</evidence>
<keyword evidence="6 8" id="KW-0906">Nuclear pore complex</keyword>
<evidence type="ECO:0000256" key="2">
    <source>
        <dbReference type="ARBA" id="ARBA00022448"/>
    </source>
</evidence>
<dbReference type="InterPro" id="IPR007252">
    <property type="entry name" value="Nup84/Nup107"/>
</dbReference>
<dbReference type="GO" id="GO:0000973">
    <property type="term" value="P:post-transcriptional tethering of RNA polymerase II gene DNA at nuclear periphery"/>
    <property type="evidence" value="ECO:0007669"/>
    <property type="project" value="TreeGrafter"/>
</dbReference>
<evidence type="ECO:0000256" key="1">
    <source>
        <dbReference type="ARBA" id="ARBA00009510"/>
    </source>
</evidence>
<dbReference type="Pfam" id="PF04121">
    <property type="entry name" value="Nup84_Nup100"/>
    <property type="match status" value="1"/>
</dbReference>
<evidence type="ECO:0000313" key="10">
    <source>
        <dbReference type="EMBL" id="GMT34584.1"/>
    </source>
</evidence>
<dbReference type="GO" id="GO:0017056">
    <property type="term" value="F:structural constituent of nuclear pore"/>
    <property type="evidence" value="ECO:0007669"/>
    <property type="project" value="UniProtKB-UniRule"/>
</dbReference>
<comment type="subcellular location">
    <subcellularLocation>
        <location evidence="8">Nucleus</location>
        <location evidence="8">Nuclear pore complex</location>
    </subcellularLocation>
    <subcellularLocation>
        <location evidence="8">Nucleus membrane</location>
    </subcellularLocation>
</comment>
<evidence type="ECO:0000256" key="3">
    <source>
        <dbReference type="ARBA" id="ARBA00022816"/>
    </source>
</evidence>
<keyword evidence="4" id="KW-0653">Protein transport</keyword>
<protein>
    <recommendedName>
        <fullName evidence="8">Nuclear pore complex protein</fullName>
    </recommendedName>
</protein>
<keyword evidence="8" id="KW-0472">Membrane</keyword>
<keyword evidence="5 8" id="KW-0811">Translocation</keyword>
<organism evidence="10 11">
    <name type="scientific">Pristionchus fissidentatus</name>
    <dbReference type="NCBI Taxonomy" id="1538716"/>
    <lineage>
        <taxon>Eukaryota</taxon>
        <taxon>Metazoa</taxon>
        <taxon>Ecdysozoa</taxon>
        <taxon>Nematoda</taxon>
        <taxon>Chromadorea</taxon>
        <taxon>Rhabditida</taxon>
        <taxon>Rhabditina</taxon>
        <taxon>Diplogasteromorpha</taxon>
        <taxon>Diplogasteroidea</taxon>
        <taxon>Neodiplogasteridae</taxon>
        <taxon>Pristionchus</taxon>
    </lineage>
</organism>
<evidence type="ECO:0000256" key="7">
    <source>
        <dbReference type="ARBA" id="ARBA00023242"/>
    </source>
</evidence>
<feature type="compositionally biased region" description="Low complexity" evidence="9">
    <location>
        <begin position="629"/>
        <end position="644"/>
    </location>
</feature>
<dbReference type="EMBL" id="BTSY01000006">
    <property type="protein sequence ID" value="GMT34584.1"/>
    <property type="molecule type" value="Genomic_DNA"/>
</dbReference>
<dbReference type="Proteomes" id="UP001432322">
    <property type="component" value="Unassembled WGS sequence"/>
</dbReference>
<dbReference type="Gene3D" id="1.10.3450.20">
    <property type="match status" value="1"/>
</dbReference>
<evidence type="ECO:0000256" key="4">
    <source>
        <dbReference type="ARBA" id="ARBA00022927"/>
    </source>
</evidence>
<dbReference type="GO" id="GO:0031080">
    <property type="term" value="C:nuclear pore outer ring"/>
    <property type="evidence" value="ECO:0007669"/>
    <property type="project" value="TreeGrafter"/>
</dbReference>
<comment type="caution">
    <text evidence="10">The sequence shown here is derived from an EMBL/GenBank/DDBJ whole genome shotgun (WGS) entry which is preliminary data.</text>
</comment>
<evidence type="ECO:0000313" key="11">
    <source>
        <dbReference type="Proteomes" id="UP001432322"/>
    </source>
</evidence>
<keyword evidence="3" id="KW-0509">mRNA transport</keyword>
<comment type="similarity">
    <text evidence="1 8">Belongs to the nucleoporin Nup84/Nup107 family.</text>
</comment>
<dbReference type="GO" id="GO:0006406">
    <property type="term" value="P:mRNA export from nucleus"/>
    <property type="evidence" value="ECO:0007669"/>
    <property type="project" value="TreeGrafter"/>
</dbReference>
<reference evidence="10" key="1">
    <citation type="submission" date="2023-10" db="EMBL/GenBank/DDBJ databases">
        <title>Genome assembly of Pristionchus species.</title>
        <authorList>
            <person name="Yoshida K."/>
            <person name="Sommer R.J."/>
        </authorList>
    </citation>
    <scope>NUCLEOTIDE SEQUENCE</scope>
    <source>
        <strain evidence="10">RS5133</strain>
    </source>
</reference>
<dbReference type="GO" id="GO:0006606">
    <property type="term" value="P:protein import into nucleus"/>
    <property type="evidence" value="ECO:0007669"/>
    <property type="project" value="TreeGrafter"/>
</dbReference>
<sequence length="766" mass="85810">WIAMDFETSSYSTLRRDPTGRSMDTLDEAELARQAALPEVNIHDQEGVSYRLSKSLCEDFHRFERAQDGTDEIFADSFDLCSQGAKVLEDTMRTSGRRDPKVVGALKQLRSEVEAYRVVLLAHTYEDQVEQAKDWSLLANACAHDDDIRQLMTLLRWSEQVAAEDRSGFADLCKQYDAFKTVTNLKRDTTNACQRGNSGDVGVDFDARSAGEDTEAIDKAYRVVFALVRCGDYETARSMLVQTGAASLAPLLSMRRVHNVFELTPLEQADPYAQMLKKRKLFKKTVAAILNKEGSTLSAPLRMLWAALAGRVEPLLSLANKTEDRIWVLANAAVEAKLDALAGDDVIMCDAPGSVQSIFDEVLPHESWPYFRVYSALLRGDAADAVRFAAEFIADYEKNDKSVPEHLLRFMCHLVVIFRNTKRHHDTTLGNRIILKYTGKLLQLSLTHLIPFYVNFLNDATGKSVTMQTMYRLKSVQSRLAFLEALAEAGQDYRRLSREVVIKSRSDESNKPADLIDRFRWLLYKERETEADAVVEACVLLRKFLEAGDDASVRTLLEVCASRDGSLADRVRAHADAAGAQPTSPIVTRACAEYTEFVYYLNGVDAFDAWRQAHGERVNEQRKDSTSRADMSMGSSMMHSAGAALESKRAGDRADRLRATESMLSAKGVAVLDMFVRHEGWRAGGEEETERASSLRVLRDRYFGAALLRMAQMQAESGEERAALETATLVHALRLHEDISKDNLRSFLQYIHKVAGSHLGAPMTNY</sequence>
<evidence type="ECO:0000256" key="8">
    <source>
        <dbReference type="RuleBase" id="RU365072"/>
    </source>
</evidence>
<comment type="subunit">
    <text evidence="8">Part of the nuclear pore complex (NPC).</text>
</comment>
<keyword evidence="2 8" id="KW-0813">Transport</keyword>
<feature type="compositionally biased region" description="Basic and acidic residues" evidence="9">
    <location>
        <begin position="615"/>
        <end position="627"/>
    </location>
</feature>
<evidence type="ECO:0000256" key="9">
    <source>
        <dbReference type="SAM" id="MobiDB-lite"/>
    </source>
</evidence>
<keyword evidence="7 8" id="KW-0539">Nucleus</keyword>
<proteinExistence type="inferred from homology"/>
<evidence type="ECO:0000256" key="5">
    <source>
        <dbReference type="ARBA" id="ARBA00023010"/>
    </source>
</evidence>
<accession>A0AAV5WYH4</accession>
<feature type="region of interest" description="Disordered" evidence="9">
    <location>
        <begin position="615"/>
        <end position="652"/>
    </location>
</feature>
<keyword evidence="11" id="KW-1185">Reference proteome</keyword>
<dbReference type="GO" id="GO:0031965">
    <property type="term" value="C:nuclear membrane"/>
    <property type="evidence" value="ECO:0007669"/>
    <property type="project" value="UniProtKB-SubCell"/>
</dbReference>
<dbReference type="PANTHER" id="PTHR13003:SF2">
    <property type="entry name" value="NUCLEAR PORE COMPLEX PROTEIN NUP107"/>
    <property type="match status" value="1"/>
</dbReference>
<dbReference type="PANTHER" id="PTHR13003">
    <property type="entry name" value="NUP107-RELATED"/>
    <property type="match status" value="1"/>
</dbReference>
<dbReference type="AlphaFoldDB" id="A0AAV5WYH4"/>
<dbReference type="Gene3D" id="1.20.190.50">
    <property type="match status" value="1"/>
</dbReference>
<feature type="non-terminal residue" evidence="10">
    <location>
        <position position="1"/>
    </location>
</feature>
<name>A0AAV5WYH4_9BILA</name>
<gene>
    <name evidence="10" type="ORF">PFISCL1PPCAC_25881</name>
</gene>
<comment type="function">
    <text evidence="8">Functions as a component of the nuclear pore complex (NPC).</text>
</comment>